<feature type="region of interest" description="Disordered" evidence="1">
    <location>
        <begin position="21"/>
        <end position="53"/>
    </location>
</feature>
<feature type="compositionally biased region" description="Basic and acidic residues" evidence="1">
    <location>
        <begin position="21"/>
        <end position="34"/>
    </location>
</feature>
<name>A0A392VCB3_9FABA</name>
<proteinExistence type="predicted"/>
<evidence type="ECO:0000313" key="2">
    <source>
        <dbReference type="EMBL" id="MCI84571.1"/>
    </source>
</evidence>
<protein>
    <submittedName>
        <fullName evidence="2">Uncharacterized protein</fullName>
    </submittedName>
</protein>
<evidence type="ECO:0000313" key="3">
    <source>
        <dbReference type="Proteomes" id="UP000265520"/>
    </source>
</evidence>
<feature type="non-terminal residue" evidence="2">
    <location>
        <position position="1"/>
    </location>
</feature>
<keyword evidence="3" id="KW-1185">Reference proteome</keyword>
<dbReference type="EMBL" id="LXQA011094195">
    <property type="protein sequence ID" value="MCI84571.1"/>
    <property type="molecule type" value="Genomic_DNA"/>
</dbReference>
<evidence type="ECO:0000256" key="1">
    <source>
        <dbReference type="SAM" id="MobiDB-lite"/>
    </source>
</evidence>
<comment type="caution">
    <text evidence="2">The sequence shown here is derived from an EMBL/GenBank/DDBJ whole genome shotgun (WGS) entry which is preliminary data.</text>
</comment>
<feature type="compositionally biased region" description="Basic and acidic residues" evidence="1">
    <location>
        <begin position="43"/>
        <end position="53"/>
    </location>
</feature>
<organism evidence="2 3">
    <name type="scientific">Trifolium medium</name>
    <dbReference type="NCBI Taxonomy" id="97028"/>
    <lineage>
        <taxon>Eukaryota</taxon>
        <taxon>Viridiplantae</taxon>
        <taxon>Streptophyta</taxon>
        <taxon>Embryophyta</taxon>
        <taxon>Tracheophyta</taxon>
        <taxon>Spermatophyta</taxon>
        <taxon>Magnoliopsida</taxon>
        <taxon>eudicotyledons</taxon>
        <taxon>Gunneridae</taxon>
        <taxon>Pentapetalae</taxon>
        <taxon>rosids</taxon>
        <taxon>fabids</taxon>
        <taxon>Fabales</taxon>
        <taxon>Fabaceae</taxon>
        <taxon>Papilionoideae</taxon>
        <taxon>50 kb inversion clade</taxon>
        <taxon>NPAAA clade</taxon>
        <taxon>Hologalegina</taxon>
        <taxon>IRL clade</taxon>
        <taxon>Trifolieae</taxon>
        <taxon>Trifolium</taxon>
    </lineage>
</organism>
<reference evidence="2 3" key="1">
    <citation type="journal article" date="2018" name="Front. Plant Sci.">
        <title>Red Clover (Trifolium pratense) and Zigzag Clover (T. medium) - A Picture of Genomic Similarities and Differences.</title>
        <authorList>
            <person name="Dluhosova J."/>
            <person name="Istvanek J."/>
            <person name="Nedelnik J."/>
            <person name="Repkova J."/>
        </authorList>
    </citation>
    <scope>NUCLEOTIDE SEQUENCE [LARGE SCALE GENOMIC DNA]</scope>
    <source>
        <strain evidence="3">cv. 10/8</strain>
        <tissue evidence="2">Leaf</tissue>
    </source>
</reference>
<dbReference type="Proteomes" id="UP000265520">
    <property type="component" value="Unassembled WGS sequence"/>
</dbReference>
<sequence>RLTLDLVEMITVRSSATAIGREHKPLDARNDLRTRLGGPVGHTDGENMDLSRD</sequence>
<dbReference type="AlphaFoldDB" id="A0A392VCB3"/>
<accession>A0A392VCB3</accession>